<feature type="region of interest" description="Disordered" evidence="1">
    <location>
        <begin position="464"/>
        <end position="608"/>
    </location>
</feature>
<dbReference type="AlphaFoldDB" id="T0J8W9"/>
<proteinExistence type="predicted"/>
<keyword evidence="2" id="KW-0812">Transmembrane</keyword>
<feature type="compositionally biased region" description="Low complexity" evidence="1">
    <location>
        <begin position="547"/>
        <end position="556"/>
    </location>
</feature>
<organism evidence="4 5">
    <name type="scientific">Sulfurimonas hongkongensis</name>
    <dbReference type="NCBI Taxonomy" id="1172190"/>
    <lineage>
        <taxon>Bacteria</taxon>
        <taxon>Pseudomonadati</taxon>
        <taxon>Campylobacterota</taxon>
        <taxon>Epsilonproteobacteria</taxon>
        <taxon>Campylobacterales</taxon>
        <taxon>Sulfurimonadaceae</taxon>
        <taxon>Sulfurimonas</taxon>
    </lineage>
</organism>
<feature type="transmembrane region" description="Helical" evidence="2">
    <location>
        <begin position="7"/>
        <end position="25"/>
    </location>
</feature>
<feature type="compositionally biased region" description="Acidic residues" evidence="1">
    <location>
        <begin position="472"/>
        <end position="482"/>
    </location>
</feature>
<keyword evidence="2" id="KW-0472">Membrane</keyword>
<dbReference type="SMART" id="SM00327">
    <property type="entry name" value="VWA"/>
    <property type="match status" value="1"/>
</dbReference>
<feature type="transmembrane region" description="Helical" evidence="2">
    <location>
        <begin position="297"/>
        <end position="320"/>
    </location>
</feature>
<dbReference type="InterPro" id="IPR011990">
    <property type="entry name" value="TPR-like_helical_dom_sf"/>
</dbReference>
<feature type="domain" description="VWFA" evidence="3">
    <location>
        <begin position="87"/>
        <end position="281"/>
    </location>
</feature>
<dbReference type="STRING" id="1172190.M947_10935"/>
<dbReference type="SMART" id="SM00028">
    <property type="entry name" value="TPR"/>
    <property type="match status" value="2"/>
</dbReference>
<dbReference type="eggNOG" id="COG2304">
    <property type="taxonomic scope" value="Bacteria"/>
</dbReference>
<dbReference type="Gene3D" id="3.40.50.410">
    <property type="entry name" value="von Willebrand factor, type A domain"/>
    <property type="match status" value="1"/>
</dbReference>
<feature type="compositionally biased region" description="Basic and acidic residues" evidence="1">
    <location>
        <begin position="564"/>
        <end position="576"/>
    </location>
</feature>
<reference evidence="4 5" key="1">
    <citation type="submission" date="2013-07" db="EMBL/GenBank/DDBJ databases">
        <title>Sulfurimonas hongkongensis AST-10 Genome Sequencing.</title>
        <authorList>
            <person name="Cai L."/>
            <person name="Zhang T."/>
        </authorList>
    </citation>
    <scope>NUCLEOTIDE SEQUENCE [LARGE SCALE GENOMIC DNA]</scope>
    <source>
        <strain evidence="4 5">AST-10</strain>
    </source>
</reference>
<evidence type="ECO:0000259" key="3">
    <source>
        <dbReference type="PROSITE" id="PS50234"/>
    </source>
</evidence>
<dbReference type="PANTHER" id="PTHR22550:SF14">
    <property type="entry name" value="VWFA DOMAIN-CONTAINING PROTEIN"/>
    <property type="match status" value="1"/>
</dbReference>
<evidence type="ECO:0000256" key="1">
    <source>
        <dbReference type="SAM" id="MobiDB-lite"/>
    </source>
</evidence>
<evidence type="ECO:0000313" key="5">
    <source>
        <dbReference type="Proteomes" id="UP000015520"/>
    </source>
</evidence>
<dbReference type="InterPro" id="IPR050768">
    <property type="entry name" value="UPF0353/GerABKA_families"/>
</dbReference>
<dbReference type="SUPFAM" id="SSF53300">
    <property type="entry name" value="vWA-like"/>
    <property type="match status" value="1"/>
</dbReference>
<dbReference type="InterPro" id="IPR036465">
    <property type="entry name" value="vWFA_dom_sf"/>
</dbReference>
<dbReference type="Proteomes" id="UP000015520">
    <property type="component" value="Unassembled WGS sequence"/>
</dbReference>
<feature type="compositionally biased region" description="Basic and acidic residues" evidence="1">
    <location>
        <begin position="513"/>
        <end position="540"/>
    </location>
</feature>
<keyword evidence="5" id="KW-1185">Reference proteome</keyword>
<dbReference type="SUPFAM" id="SSF48452">
    <property type="entry name" value="TPR-like"/>
    <property type="match status" value="1"/>
</dbReference>
<sequence length="628" mass="71346">MTFLHPEFFYFLLPPLIIVYAYVLIKKETHEHYFSKETMKKLKINSNSLSLKTRNSLLFLAGLLIVIASAEPVLKEGTVRVKAVGGDILIALDISDSMLCEDVYPNRLELAKKKALELIDKTTQDRVGVIAFAKNSYLVSPISFDTKTISFLLSKLDTSSITQKGTDILTMLTTVAESKTSTDKKYLLILSDGGDSKDFSAEIDFAKEKGIVVFVLGMGTKLGASIKKEDGSLIKYNNKVIISTLNESISKLATETGGVYIQNTTSSKDIDAMFYEIINNTEHKELKSQEIQRYEALFYYPIILAILILLIAFNSLSRVLKHDLSAYIFILFTLTLSNSPAVGDMFDFKKLAEAKKLYEAKEYNTSAKIYEEYAKKTDNGQAYYNAGNSYYKQKEYLKALSAYSFARLKDKDSRAKKLSNMGNALVRLGTINTLERAVKHYEASLRLKEDKPTRENLEAVKKALEKNKDKEEKEDEQEEDKEYSEQKTDESSDADSDEANDKNNKNKNSKNNDNSKSKKSEDKLNPDHNKKKDSDDAKSEENEDNNSESSENNNNNQDSQGQTKEIKNKDKKEVKNESNSAESSSKPQQMSDLEEKKWVKKLNSNQNTYLYRLNKETFENKEKNEKPW</sequence>
<protein>
    <submittedName>
        <fullName evidence="4">von Willebrand factor A</fullName>
    </submittedName>
</protein>
<dbReference type="RefSeq" id="WP_021288422.1">
    <property type="nucleotide sequence ID" value="NZ_AUPZ01000018.1"/>
</dbReference>
<dbReference type="OrthoDB" id="9807628at2"/>
<dbReference type="eggNOG" id="COG0457">
    <property type="taxonomic scope" value="Bacteria"/>
</dbReference>
<dbReference type="EMBL" id="AUPZ01000018">
    <property type="protein sequence ID" value="EQB34441.1"/>
    <property type="molecule type" value="Genomic_DNA"/>
</dbReference>
<dbReference type="Gene3D" id="1.25.40.10">
    <property type="entry name" value="Tetratricopeptide repeat domain"/>
    <property type="match status" value="1"/>
</dbReference>
<evidence type="ECO:0000256" key="2">
    <source>
        <dbReference type="SAM" id="Phobius"/>
    </source>
</evidence>
<feature type="compositionally biased region" description="Low complexity" evidence="1">
    <location>
        <begin position="577"/>
        <end position="586"/>
    </location>
</feature>
<comment type="caution">
    <text evidence="4">The sequence shown here is derived from an EMBL/GenBank/DDBJ whole genome shotgun (WGS) entry which is preliminary data.</text>
</comment>
<accession>T0J8W9</accession>
<dbReference type="PROSITE" id="PS50234">
    <property type="entry name" value="VWFA"/>
    <property type="match status" value="1"/>
</dbReference>
<evidence type="ECO:0000313" key="4">
    <source>
        <dbReference type="EMBL" id="EQB34441.1"/>
    </source>
</evidence>
<dbReference type="PATRIC" id="fig|1172190.3.peg.2110"/>
<keyword evidence="2" id="KW-1133">Transmembrane helix</keyword>
<dbReference type="InterPro" id="IPR002035">
    <property type="entry name" value="VWF_A"/>
</dbReference>
<feature type="transmembrane region" description="Helical" evidence="2">
    <location>
        <begin position="56"/>
        <end position="74"/>
    </location>
</feature>
<name>T0J8W9_9BACT</name>
<gene>
    <name evidence="4" type="ORF">M947_10935</name>
</gene>
<dbReference type="InterPro" id="IPR019734">
    <property type="entry name" value="TPR_rpt"/>
</dbReference>
<dbReference type="Pfam" id="PF13519">
    <property type="entry name" value="VWA_2"/>
    <property type="match status" value="1"/>
</dbReference>
<dbReference type="PANTHER" id="PTHR22550">
    <property type="entry name" value="SPORE GERMINATION PROTEIN"/>
    <property type="match status" value="1"/>
</dbReference>